<evidence type="ECO:0000313" key="2">
    <source>
        <dbReference type="Proteomes" id="UP000054538"/>
    </source>
</evidence>
<proteinExistence type="predicted"/>
<dbReference type="Proteomes" id="UP000054538">
    <property type="component" value="Unassembled WGS sequence"/>
</dbReference>
<sequence>MVFTCSFLVMIRLPELPWPPWYRLSRTCGEMVFFSHLLSCRLRNGPDMTKMDLM</sequence>
<reference evidence="1 2" key="1">
    <citation type="submission" date="2014-04" db="EMBL/GenBank/DDBJ databases">
        <authorList>
            <consortium name="DOE Joint Genome Institute"/>
            <person name="Kuo A."/>
            <person name="Kohler A."/>
            <person name="Jargeat P."/>
            <person name="Nagy L.G."/>
            <person name="Floudas D."/>
            <person name="Copeland A."/>
            <person name="Barry K.W."/>
            <person name="Cichocki N."/>
            <person name="Veneault-Fourrey C."/>
            <person name="LaButti K."/>
            <person name="Lindquist E.A."/>
            <person name="Lipzen A."/>
            <person name="Lundell T."/>
            <person name="Morin E."/>
            <person name="Murat C."/>
            <person name="Sun H."/>
            <person name="Tunlid A."/>
            <person name="Henrissat B."/>
            <person name="Grigoriev I.V."/>
            <person name="Hibbett D.S."/>
            <person name="Martin F."/>
            <person name="Nordberg H.P."/>
            <person name="Cantor M.N."/>
            <person name="Hua S.X."/>
        </authorList>
    </citation>
    <scope>NUCLEOTIDE SEQUENCE [LARGE SCALE GENOMIC DNA]</scope>
    <source>
        <strain evidence="1 2">Ve08.2h10</strain>
    </source>
</reference>
<dbReference type="HOGENOM" id="CLU_3050994_0_0_1"/>
<dbReference type="AlphaFoldDB" id="A0A0D0DDB0"/>
<gene>
    <name evidence="1" type="ORF">PAXRUDRAFT_493834</name>
</gene>
<name>A0A0D0DDB0_9AGAM</name>
<dbReference type="InParanoid" id="A0A0D0DDB0"/>
<evidence type="ECO:0000313" key="1">
    <source>
        <dbReference type="EMBL" id="KIK75350.1"/>
    </source>
</evidence>
<keyword evidence="2" id="KW-1185">Reference proteome</keyword>
<organism evidence="1 2">
    <name type="scientific">Paxillus rubicundulus Ve08.2h10</name>
    <dbReference type="NCBI Taxonomy" id="930991"/>
    <lineage>
        <taxon>Eukaryota</taxon>
        <taxon>Fungi</taxon>
        <taxon>Dikarya</taxon>
        <taxon>Basidiomycota</taxon>
        <taxon>Agaricomycotina</taxon>
        <taxon>Agaricomycetes</taxon>
        <taxon>Agaricomycetidae</taxon>
        <taxon>Boletales</taxon>
        <taxon>Paxilineae</taxon>
        <taxon>Paxillaceae</taxon>
        <taxon>Paxillus</taxon>
    </lineage>
</organism>
<dbReference type="EMBL" id="KN828171">
    <property type="protein sequence ID" value="KIK75350.1"/>
    <property type="molecule type" value="Genomic_DNA"/>
</dbReference>
<accession>A0A0D0DDB0</accession>
<protein>
    <submittedName>
        <fullName evidence="1">Uncharacterized protein</fullName>
    </submittedName>
</protein>
<reference evidence="2" key="2">
    <citation type="submission" date="2015-01" db="EMBL/GenBank/DDBJ databases">
        <title>Evolutionary Origins and Diversification of the Mycorrhizal Mutualists.</title>
        <authorList>
            <consortium name="DOE Joint Genome Institute"/>
            <consortium name="Mycorrhizal Genomics Consortium"/>
            <person name="Kohler A."/>
            <person name="Kuo A."/>
            <person name="Nagy L.G."/>
            <person name="Floudas D."/>
            <person name="Copeland A."/>
            <person name="Barry K.W."/>
            <person name="Cichocki N."/>
            <person name="Veneault-Fourrey C."/>
            <person name="LaButti K."/>
            <person name="Lindquist E.A."/>
            <person name="Lipzen A."/>
            <person name="Lundell T."/>
            <person name="Morin E."/>
            <person name="Murat C."/>
            <person name="Riley R."/>
            <person name="Ohm R."/>
            <person name="Sun H."/>
            <person name="Tunlid A."/>
            <person name="Henrissat B."/>
            <person name="Grigoriev I.V."/>
            <person name="Hibbett D.S."/>
            <person name="Martin F."/>
        </authorList>
    </citation>
    <scope>NUCLEOTIDE SEQUENCE [LARGE SCALE GENOMIC DNA]</scope>
    <source>
        <strain evidence="2">Ve08.2h10</strain>
    </source>
</reference>